<dbReference type="GO" id="GO:0020037">
    <property type="term" value="F:heme binding"/>
    <property type="evidence" value="ECO:0007669"/>
    <property type="project" value="InterPro"/>
</dbReference>
<evidence type="ECO:0000313" key="12">
    <source>
        <dbReference type="Proteomes" id="UP001457282"/>
    </source>
</evidence>
<evidence type="ECO:0000256" key="9">
    <source>
        <dbReference type="PIRSR" id="PIRSR602401-1"/>
    </source>
</evidence>
<dbReference type="PRINTS" id="PR00463">
    <property type="entry name" value="EP450I"/>
</dbReference>
<dbReference type="AlphaFoldDB" id="A0AAW1WPZ3"/>
<evidence type="ECO:0000256" key="3">
    <source>
        <dbReference type="ARBA" id="ARBA00010617"/>
    </source>
</evidence>
<dbReference type="GO" id="GO:0016705">
    <property type="term" value="F:oxidoreductase activity, acting on paired donors, with incorporation or reduction of molecular oxygen"/>
    <property type="evidence" value="ECO:0007669"/>
    <property type="project" value="InterPro"/>
</dbReference>
<dbReference type="GO" id="GO:0016020">
    <property type="term" value="C:membrane"/>
    <property type="evidence" value="ECO:0007669"/>
    <property type="project" value="UniProtKB-SubCell"/>
</dbReference>
<dbReference type="SUPFAM" id="SSF48264">
    <property type="entry name" value="Cytochrome P450"/>
    <property type="match status" value="1"/>
</dbReference>
<gene>
    <name evidence="11" type="ORF">M0R45_022934</name>
</gene>
<dbReference type="Pfam" id="PF00067">
    <property type="entry name" value="p450"/>
    <property type="match status" value="1"/>
</dbReference>
<evidence type="ECO:0000313" key="11">
    <source>
        <dbReference type="EMBL" id="KAK9925663.1"/>
    </source>
</evidence>
<evidence type="ECO:0000256" key="6">
    <source>
        <dbReference type="ARBA" id="ARBA00022989"/>
    </source>
</evidence>
<evidence type="ECO:0008006" key="13">
    <source>
        <dbReference type="Google" id="ProtNLM"/>
    </source>
</evidence>
<comment type="cofactor">
    <cofactor evidence="1 9">
        <name>heme</name>
        <dbReference type="ChEBI" id="CHEBI:30413"/>
    </cofactor>
</comment>
<keyword evidence="6" id="KW-1133">Transmembrane helix</keyword>
<comment type="similarity">
    <text evidence="3 10">Belongs to the cytochrome P450 family.</text>
</comment>
<dbReference type="Proteomes" id="UP001457282">
    <property type="component" value="Unassembled WGS sequence"/>
</dbReference>
<comment type="caution">
    <text evidence="11">The sequence shown here is derived from an EMBL/GenBank/DDBJ whole genome shotgun (WGS) entry which is preliminary data.</text>
</comment>
<dbReference type="PRINTS" id="PR00385">
    <property type="entry name" value="P450"/>
</dbReference>
<evidence type="ECO:0000256" key="5">
    <source>
        <dbReference type="ARBA" id="ARBA00022723"/>
    </source>
</evidence>
<reference evidence="11 12" key="1">
    <citation type="journal article" date="2023" name="G3 (Bethesda)">
        <title>A chromosome-length genome assembly and annotation of blackberry (Rubus argutus, cv. 'Hillquist').</title>
        <authorList>
            <person name="Bruna T."/>
            <person name="Aryal R."/>
            <person name="Dudchenko O."/>
            <person name="Sargent D.J."/>
            <person name="Mead D."/>
            <person name="Buti M."/>
            <person name="Cavallini A."/>
            <person name="Hytonen T."/>
            <person name="Andres J."/>
            <person name="Pham M."/>
            <person name="Weisz D."/>
            <person name="Mascagni F."/>
            <person name="Usai G."/>
            <person name="Natali L."/>
            <person name="Bassil N."/>
            <person name="Fernandez G.E."/>
            <person name="Lomsadze A."/>
            <person name="Armour M."/>
            <person name="Olukolu B."/>
            <person name="Poorten T."/>
            <person name="Britton C."/>
            <person name="Davik J."/>
            <person name="Ashrafi H."/>
            <person name="Aiden E.L."/>
            <person name="Borodovsky M."/>
            <person name="Worthington M."/>
        </authorList>
    </citation>
    <scope>NUCLEOTIDE SEQUENCE [LARGE SCALE GENOMIC DNA]</scope>
    <source>
        <strain evidence="11">PI 553951</strain>
    </source>
</reference>
<dbReference type="CDD" id="cd11043">
    <property type="entry name" value="CYP90-like"/>
    <property type="match status" value="1"/>
</dbReference>
<keyword evidence="6" id="KW-0472">Membrane</keyword>
<dbReference type="EMBL" id="JBEDUW010000005">
    <property type="protein sequence ID" value="KAK9925663.1"/>
    <property type="molecule type" value="Genomic_DNA"/>
</dbReference>
<organism evidence="11 12">
    <name type="scientific">Rubus argutus</name>
    <name type="common">Southern blackberry</name>
    <dbReference type="NCBI Taxonomy" id="59490"/>
    <lineage>
        <taxon>Eukaryota</taxon>
        <taxon>Viridiplantae</taxon>
        <taxon>Streptophyta</taxon>
        <taxon>Embryophyta</taxon>
        <taxon>Tracheophyta</taxon>
        <taxon>Spermatophyta</taxon>
        <taxon>Magnoliopsida</taxon>
        <taxon>eudicotyledons</taxon>
        <taxon>Gunneridae</taxon>
        <taxon>Pentapetalae</taxon>
        <taxon>rosids</taxon>
        <taxon>fabids</taxon>
        <taxon>Rosales</taxon>
        <taxon>Rosaceae</taxon>
        <taxon>Rosoideae</taxon>
        <taxon>Rosoideae incertae sedis</taxon>
        <taxon>Rubus</taxon>
    </lineage>
</organism>
<evidence type="ECO:0000256" key="2">
    <source>
        <dbReference type="ARBA" id="ARBA00004167"/>
    </source>
</evidence>
<feature type="binding site" description="axial binding residue" evidence="9">
    <location>
        <position position="434"/>
    </location>
    <ligand>
        <name>heme</name>
        <dbReference type="ChEBI" id="CHEBI:30413"/>
    </ligand>
    <ligandPart>
        <name>Fe</name>
        <dbReference type="ChEBI" id="CHEBI:18248"/>
    </ligandPart>
</feature>
<evidence type="ECO:0000256" key="1">
    <source>
        <dbReference type="ARBA" id="ARBA00001971"/>
    </source>
</evidence>
<dbReference type="GO" id="GO:0016125">
    <property type="term" value="P:sterol metabolic process"/>
    <property type="evidence" value="ECO:0007669"/>
    <property type="project" value="TreeGrafter"/>
</dbReference>
<dbReference type="InterPro" id="IPR002401">
    <property type="entry name" value="Cyt_P450_E_grp-I"/>
</dbReference>
<dbReference type="InterPro" id="IPR017972">
    <property type="entry name" value="Cyt_P450_CS"/>
</dbReference>
<dbReference type="PROSITE" id="PS00086">
    <property type="entry name" value="CYTOCHROME_P450"/>
    <property type="match status" value="1"/>
</dbReference>
<keyword evidence="7 10" id="KW-0560">Oxidoreductase</keyword>
<dbReference type="Gene3D" id="1.10.630.10">
    <property type="entry name" value="Cytochrome P450"/>
    <property type="match status" value="1"/>
</dbReference>
<comment type="subcellular location">
    <subcellularLocation>
        <location evidence="2">Membrane</location>
        <topology evidence="2">Single-pass membrane protein</topology>
    </subcellularLocation>
</comment>
<dbReference type="PANTHER" id="PTHR24286:SF381">
    <property type="entry name" value="BETA-AMYRIN 28-OXIDASE"/>
    <property type="match status" value="1"/>
</dbReference>
<dbReference type="InterPro" id="IPR001128">
    <property type="entry name" value="Cyt_P450"/>
</dbReference>
<keyword evidence="5 9" id="KW-0479">Metal-binding</keyword>
<accession>A0AAW1WPZ3</accession>
<proteinExistence type="inferred from homology"/>
<keyword evidence="9 10" id="KW-0349">Heme</keyword>
<keyword evidence="4" id="KW-0812">Transmembrane</keyword>
<evidence type="ECO:0000256" key="7">
    <source>
        <dbReference type="ARBA" id="ARBA00023002"/>
    </source>
</evidence>
<keyword evidence="12" id="KW-1185">Reference proteome</keyword>
<protein>
    <recommendedName>
        <fullName evidence="13">Cytochrome P450</fullName>
    </recommendedName>
</protein>
<sequence>MEMELFILFLVSLYSLFRLLYINVNPTRKSGSDTEVVELPPGSTGWPIIGETLEYLRTAKQGVPEKFIDYRRNKYSSSKVFKTSLLRESMAVMCTAAGNKFLFLNENKLVKSWWPANFEMMFANSDKTDTFQESIRLRKLLAPFLKPDALHMYIGVMDEVTKQHLDMYWSLDDEKVVIKVHPLAKKYTFTLACRLLLNLEDPKLVGKLEEPIGLISSGFISLPIDLPGTKFNRAIRASKQIKKEIETMVKQRRRDLGLRLHLHDQDLLSRLLMETYRDGEEMKESDIANKLYGLIVGAYDNVSTTLVSIVMYLSQLPHVYDAVLKEQMEIAESKPEGELLKWGDLQKMKYSWSVACEVLRLLPPILGTFREAVTDLTYEGYLIPKGMKLHWNMFATHKNPEYFPDPHKFDPSRFQGPPLVPYSYVPFGGGPRMCPGKEYARFKILVFMHNLVIRFNWEMVFPDEKMIMDPVLVPTRGLAIRLFPRSSHTKKA</sequence>
<keyword evidence="10" id="KW-0503">Monooxygenase</keyword>
<dbReference type="InterPro" id="IPR036396">
    <property type="entry name" value="Cyt_P450_sf"/>
</dbReference>
<dbReference type="GO" id="GO:0005506">
    <property type="term" value="F:iron ion binding"/>
    <property type="evidence" value="ECO:0007669"/>
    <property type="project" value="InterPro"/>
</dbReference>
<evidence type="ECO:0000256" key="10">
    <source>
        <dbReference type="RuleBase" id="RU000461"/>
    </source>
</evidence>
<dbReference type="FunFam" id="1.10.630.10:FF:000022">
    <property type="entry name" value="Taxadiene 5-alpha hydroxylase"/>
    <property type="match status" value="1"/>
</dbReference>
<dbReference type="GO" id="GO:0004497">
    <property type="term" value="F:monooxygenase activity"/>
    <property type="evidence" value="ECO:0007669"/>
    <property type="project" value="UniProtKB-KW"/>
</dbReference>
<evidence type="ECO:0000256" key="8">
    <source>
        <dbReference type="ARBA" id="ARBA00023004"/>
    </source>
</evidence>
<evidence type="ECO:0000256" key="4">
    <source>
        <dbReference type="ARBA" id="ARBA00022692"/>
    </source>
</evidence>
<dbReference type="PANTHER" id="PTHR24286">
    <property type="entry name" value="CYTOCHROME P450 26"/>
    <property type="match status" value="1"/>
</dbReference>
<keyword evidence="8 9" id="KW-0408">Iron</keyword>
<name>A0AAW1WPZ3_RUBAR</name>